<reference evidence="3" key="1">
    <citation type="submission" date="2016-06" db="UniProtKB">
        <authorList>
            <consortium name="WormBaseParasite"/>
        </authorList>
    </citation>
    <scope>IDENTIFICATION</scope>
</reference>
<accession>A0A183SEY1</accession>
<dbReference type="AlphaFoldDB" id="A0A183SEY1"/>
<dbReference type="WBParaSite" id="SSLN_0000286601-mRNA-1">
    <property type="protein sequence ID" value="SSLN_0000286601-mRNA-1"/>
    <property type="gene ID" value="SSLN_0000286601"/>
</dbReference>
<name>A0A183SEY1_SCHSO</name>
<dbReference type="Proteomes" id="UP000275846">
    <property type="component" value="Unassembled WGS sequence"/>
</dbReference>
<evidence type="ECO:0000313" key="3">
    <source>
        <dbReference type="WBParaSite" id="SSLN_0000286601-mRNA-1"/>
    </source>
</evidence>
<dbReference type="STRING" id="70667.A0A183SEY1"/>
<evidence type="ECO:0000313" key="2">
    <source>
        <dbReference type="Proteomes" id="UP000275846"/>
    </source>
</evidence>
<evidence type="ECO:0000313" key="1">
    <source>
        <dbReference type="EMBL" id="VDL89164.1"/>
    </source>
</evidence>
<protein>
    <submittedName>
        <fullName evidence="1 3">Uncharacterized protein</fullName>
    </submittedName>
</protein>
<reference evidence="1 2" key="2">
    <citation type="submission" date="2018-11" db="EMBL/GenBank/DDBJ databases">
        <authorList>
            <consortium name="Pathogen Informatics"/>
        </authorList>
    </citation>
    <scope>NUCLEOTIDE SEQUENCE [LARGE SCALE GENOMIC DNA]</scope>
    <source>
        <strain evidence="1 2">NST_G2</strain>
    </source>
</reference>
<sequence length="226" mass="25875">MHPRSRRWHLLDYVLVRRRDRQDVLVTKAIRDADVWTDHRLPTALDVHGCARRQNQDWFDDNDAKISKLLANNGPHKAYKDLWTDATKASFFRCRRLLQQRLRGLQDAWMVRKAEESQGYADRNGMKNCFKAIKGTAPLLSSDGGTLLTEKSPILKCWAEHFRSVLNCSSVISDAALHRLPQVDANNDLDLPPSLPEIIRACSRFPELKQNTEAEMARQDPGYGSP</sequence>
<keyword evidence="2" id="KW-1185">Reference proteome</keyword>
<dbReference type="OrthoDB" id="10070415at2759"/>
<proteinExistence type="predicted"/>
<dbReference type="EMBL" id="UYSU01032333">
    <property type="protein sequence ID" value="VDL89164.1"/>
    <property type="molecule type" value="Genomic_DNA"/>
</dbReference>
<organism evidence="3">
    <name type="scientific">Schistocephalus solidus</name>
    <name type="common">Tapeworm</name>
    <dbReference type="NCBI Taxonomy" id="70667"/>
    <lineage>
        <taxon>Eukaryota</taxon>
        <taxon>Metazoa</taxon>
        <taxon>Spiralia</taxon>
        <taxon>Lophotrochozoa</taxon>
        <taxon>Platyhelminthes</taxon>
        <taxon>Cestoda</taxon>
        <taxon>Eucestoda</taxon>
        <taxon>Diphyllobothriidea</taxon>
        <taxon>Diphyllobothriidae</taxon>
        <taxon>Schistocephalus</taxon>
    </lineage>
</organism>
<gene>
    <name evidence="1" type="ORF">SSLN_LOCUS2779</name>
</gene>